<keyword evidence="4" id="KW-1185">Reference proteome</keyword>
<dbReference type="InParanoid" id="F0YP85"/>
<name>F0YP85_AURAN</name>
<dbReference type="RefSeq" id="XP_009042227.1">
    <property type="nucleotide sequence ID" value="XM_009043979.1"/>
</dbReference>
<proteinExistence type="predicted"/>
<feature type="transmembrane region" description="Helical" evidence="2">
    <location>
        <begin position="67"/>
        <end position="94"/>
    </location>
</feature>
<dbReference type="Proteomes" id="UP000002729">
    <property type="component" value="Unassembled WGS sequence"/>
</dbReference>
<keyword evidence="2" id="KW-0472">Membrane</keyword>
<keyword evidence="2" id="KW-1133">Transmembrane helix</keyword>
<dbReference type="EMBL" id="GL833203">
    <property type="protein sequence ID" value="EGB03074.1"/>
    <property type="molecule type" value="Genomic_DNA"/>
</dbReference>
<reference evidence="3 4" key="1">
    <citation type="journal article" date="2011" name="Proc. Natl. Acad. Sci. U.S.A.">
        <title>Niche of harmful alga Aureococcus anophagefferens revealed through ecogenomics.</title>
        <authorList>
            <person name="Gobler C.J."/>
            <person name="Berry D.L."/>
            <person name="Dyhrman S.T."/>
            <person name="Wilhelm S.W."/>
            <person name="Salamov A."/>
            <person name="Lobanov A.V."/>
            <person name="Zhang Y."/>
            <person name="Collier J.L."/>
            <person name="Wurch L.L."/>
            <person name="Kustka A.B."/>
            <person name="Dill B.D."/>
            <person name="Shah M."/>
            <person name="VerBerkmoes N.C."/>
            <person name="Kuo A."/>
            <person name="Terry A."/>
            <person name="Pangilinan J."/>
            <person name="Lindquist E.A."/>
            <person name="Lucas S."/>
            <person name="Paulsen I.T."/>
            <person name="Hattenrath-Lehmann T.K."/>
            <person name="Talmage S.C."/>
            <person name="Walker E.A."/>
            <person name="Koch F."/>
            <person name="Burson A.M."/>
            <person name="Marcoval M.A."/>
            <person name="Tang Y.Z."/>
            <person name="Lecleir G.R."/>
            <person name="Coyne K.J."/>
            <person name="Berg G.M."/>
            <person name="Bertrand E.M."/>
            <person name="Saito M.A."/>
            <person name="Gladyshev V.N."/>
            <person name="Grigoriev I.V."/>
        </authorList>
    </citation>
    <scope>NUCLEOTIDE SEQUENCE [LARGE SCALE GENOMIC DNA]</scope>
    <source>
        <strain evidence="4">CCMP 1984</strain>
    </source>
</reference>
<keyword evidence="2" id="KW-0812">Transmembrane</keyword>
<dbReference type="GeneID" id="20226733"/>
<gene>
    <name evidence="3" type="ORF">AURANDRAFT_68319</name>
</gene>
<evidence type="ECO:0000313" key="4">
    <source>
        <dbReference type="Proteomes" id="UP000002729"/>
    </source>
</evidence>
<feature type="transmembrane region" description="Helical" evidence="2">
    <location>
        <begin position="114"/>
        <end position="136"/>
    </location>
</feature>
<protein>
    <submittedName>
        <fullName evidence="3">Uncharacterized protein</fullName>
    </submittedName>
</protein>
<dbReference type="KEGG" id="aaf:AURANDRAFT_68319"/>
<organism evidence="4">
    <name type="scientific">Aureococcus anophagefferens</name>
    <name type="common">Harmful bloom alga</name>
    <dbReference type="NCBI Taxonomy" id="44056"/>
    <lineage>
        <taxon>Eukaryota</taxon>
        <taxon>Sar</taxon>
        <taxon>Stramenopiles</taxon>
        <taxon>Ochrophyta</taxon>
        <taxon>Pelagophyceae</taxon>
        <taxon>Pelagomonadales</taxon>
        <taxon>Pelagomonadaceae</taxon>
        <taxon>Aureococcus</taxon>
    </lineage>
</organism>
<feature type="region of interest" description="Disordered" evidence="1">
    <location>
        <begin position="173"/>
        <end position="215"/>
    </location>
</feature>
<evidence type="ECO:0000313" key="3">
    <source>
        <dbReference type="EMBL" id="EGB03074.1"/>
    </source>
</evidence>
<evidence type="ECO:0000256" key="2">
    <source>
        <dbReference type="SAM" id="Phobius"/>
    </source>
</evidence>
<sequence>MAGREHPPAQPAYANGPKTQHRSLVGHVSILANMLTLNPNDMRERWSAILWLGLPESGLFTLGSPPWFASSLCGTPLVCIALFTFPVSAADTFLANRRLPVCAGSLIPATRRKLVQLAAILITLGYQLVLLTTIVLPANLCGSNNSSPAEITDIGERKPSALTCAPIATAAPLDQTEDKDQEVSSGLRTGHDASLPVQRRSATSPSRIAGGHGKYRAVVGSNSGRERDAAEGGFLGKGPFYTMCQEAILPAPRLPPGLPRASGCQDCGTGRRITKYSRCYKVDPPGGQDNLAIHFFLAYEIRPITPALPPYGG</sequence>
<accession>F0YP85</accession>
<dbReference type="AlphaFoldDB" id="F0YP85"/>
<evidence type="ECO:0000256" key="1">
    <source>
        <dbReference type="SAM" id="MobiDB-lite"/>
    </source>
</evidence>